<dbReference type="GO" id="GO:0003677">
    <property type="term" value="F:DNA binding"/>
    <property type="evidence" value="ECO:0007669"/>
    <property type="project" value="UniProtKB-KW"/>
</dbReference>
<name>A0A1T4UE04_9GAMM</name>
<protein>
    <submittedName>
        <fullName evidence="1">Homeodomain-like domain-containing protein</fullName>
    </submittedName>
</protein>
<dbReference type="EMBL" id="FUXU01000013">
    <property type="protein sequence ID" value="SKA50904.1"/>
    <property type="molecule type" value="Genomic_DNA"/>
</dbReference>
<evidence type="ECO:0000313" key="1">
    <source>
        <dbReference type="EMBL" id="SKA50904.1"/>
    </source>
</evidence>
<dbReference type="Proteomes" id="UP000190162">
    <property type="component" value="Unassembled WGS sequence"/>
</dbReference>
<dbReference type="RefSeq" id="WP_078751921.1">
    <property type="nucleotide sequence ID" value="NZ_FUXU01000013.1"/>
</dbReference>
<keyword evidence="2" id="KW-1185">Reference proteome</keyword>
<dbReference type="Gene3D" id="1.10.10.60">
    <property type="entry name" value="Homeodomain-like"/>
    <property type="match status" value="1"/>
</dbReference>
<evidence type="ECO:0000313" key="2">
    <source>
        <dbReference type="Proteomes" id="UP000190162"/>
    </source>
</evidence>
<keyword evidence="1" id="KW-0238">DNA-binding</keyword>
<gene>
    <name evidence="1" type="ORF">SAMN02745132_01505</name>
</gene>
<accession>A0A1T4UE04</accession>
<proteinExistence type="predicted"/>
<reference evidence="2" key="1">
    <citation type="submission" date="2017-02" db="EMBL/GenBank/DDBJ databases">
        <authorList>
            <person name="Varghese N."/>
            <person name="Submissions S."/>
        </authorList>
    </citation>
    <scope>NUCLEOTIDE SEQUENCE [LARGE SCALE GENOMIC DNA]</scope>
    <source>
        <strain evidence="2">DSM 22720</strain>
    </source>
</reference>
<dbReference type="OrthoDB" id="9906794at2"/>
<dbReference type="Pfam" id="PF13384">
    <property type="entry name" value="HTH_23"/>
    <property type="match status" value="1"/>
</dbReference>
<keyword evidence="1" id="KW-0371">Homeobox</keyword>
<dbReference type="AlphaFoldDB" id="A0A1T4UE04"/>
<organism evidence="1 2">
    <name type="scientific">Enterovibrio nigricans DSM 22720</name>
    <dbReference type="NCBI Taxonomy" id="1121868"/>
    <lineage>
        <taxon>Bacteria</taxon>
        <taxon>Pseudomonadati</taxon>
        <taxon>Pseudomonadota</taxon>
        <taxon>Gammaproteobacteria</taxon>
        <taxon>Vibrionales</taxon>
        <taxon>Vibrionaceae</taxon>
        <taxon>Enterovibrio</taxon>
    </lineage>
</organism>
<sequence>MTYRNYSPDELYRTESKRSRNERIIRHLKAGYTVSTVAVHNQLSRQTIYNIINRTYKDAKERAEFMDSLEKY</sequence>